<dbReference type="PROSITE" id="PS00356">
    <property type="entry name" value="HTH_LACI_1"/>
    <property type="match status" value="1"/>
</dbReference>
<protein>
    <submittedName>
        <fullName evidence="6">LacI family DNA-binding transcriptional regulator</fullName>
    </submittedName>
</protein>
<dbReference type="PANTHER" id="PTHR30146">
    <property type="entry name" value="LACI-RELATED TRANSCRIPTIONAL REPRESSOR"/>
    <property type="match status" value="1"/>
</dbReference>
<dbReference type="InterPro" id="IPR000843">
    <property type="entry name" value="HTH_LacI"/>
</dbReference>
<dbReference type="PROSITE" id="PS50932">
    <property type="entry name" value="HTH_LACI_2"/>
    <property type="match status" value="1"/>
</dbReference>
<evidence type="ECO:0000256" key="4">
    <source>
        <dbReference type="SAM" id="MobiDB-lite"/>
    </source>
</evidence>
<name>A0A850CB38_9ACTN</name>
<dbReference type="InterPro" id="IPR046335">
    <property type="entry name" value="LacI/GalR-like_sensor"/>
</dbReference>
<dbReference type="PANTHER" id="PTHR30146:SF109">
    <property type="entry name" value="HTH-TYPE TRANSCRIPTIONAL REGULATOR GALS"/>
    <property type="match status" value="1"/>
</dbReference>
<keyword evidence="1" id="KW-0805">Transcription regulation</keyword>
<evidence type="ECO:0000313" key="7">
    <source>
        <dbReference type="Proteomes" id="UP000574690"/>
    </source>
</evidence>
<reference evidence="6 7" key="1">
    <citation type="submission" date="2020-05" db="EMBL/GenBank/DDBJ databases">
        <title>DNA-SIP metagenomic assembled genomes.</title>
        <authorList>
            <person name="Yu J."/>
        </authorList>
    </citation>
    <scope>NUCLEOTIDE SEQUENCE [LARGE SCALE GENOMIC DNA]</scope>
    <source>
        <strain evidence="6">Bin5.27</strain>
    </source>
</reference>
<dbReference type="Pfam" id="PF13377">
    <property type="entry name" value="Peripla_BP_3"/>
    <property type="match status" value="1"/>
</dbReference>
<evidence type="ECO:0000256" key="1">
    <source>
        <dbReference type="ARBA" id="ARBA00023015"/>
    </source>
</evidence>
<dbReference type="CDD" id="cd01574">
    <property type="entry name" value="PBP1_LacI"/>
    <property type="match status" value="1"/>
</dbReference>
<dbReference type="SMART" id="SM00354">
    <property type="entry name" value="HTH_LACI"/>
    <property type="match status" value="1"/>
</dbReference>
<keyword evidence="3" id="KW-0804">Transcription</keyword>
<proteinExistence type="predicted"/>
<dbReference type="InterPro" id="IPR028082">
    <property type="entry name" value="Peripla_BP_I"/>
</dbReference>
<dbReference type="CDD" id="cd01392">
    <property type="entry name" value="HTH_LacI"/>
    <property type="match status" value="1"/>
</dbReference>
<dbReference type="EMBL" id="JABFXE010000253">
    <property type="protein sequence ID" value="NUQ87990.1"/>
    <property type="molecule type" value="Genomic_DNA"/>
</dbReference>
<dbReference type="SUPFAM" id="SSF47413">
    <property type="entry name" value="lambda repressor-like DNA-binding domains"/>
    <property type="match status" value="1"/>
</dbReference>
<keyword evidence="2 6" id="KW-0238">DNA-binding</keyword>
<dbReference type="SUPFAM" id="SSF53822">
    <property type="entry name" value="Periplasmic binding protein-like I"/>
    <property type="match status" value="1"/>
</dbReference>
<feature type="region of interest" description="Disordered" evidence="4">
    <location>
        <begin position="317"/>
        <end position="342"/>
    </location>
</feature>
<evidence type="ECO:0000313" key="6">
    <source>
        <dbReference type="EMBL" id="NUQ87990.1"/>
    </source>
</evidence>
<feature type="domain" description="HTH lacI-type" evidence="5">
    <location>
        <begin position="9"/>
        <end position="63"/>
    </location>
</feature>
<dbReference type="InterPro" id="IPR010982">
    <property type="entry name" value="Lambda_DNA-bd_dom_sf"/>
</dbReference>
<comment type="caution">
    <text evidence="6">The sequence shown here is derived from an EMBL/GenBank/DDBJ whole genome shotgun (WGS) entry which is preliminary data.</text>
</comment>
<dbReference type="AlphaFoldDB" id="A0A850CB38"/>
<dbReference type="GO" id="GO:0003700">
    <property type="term" value="F:DNA-binding transcription factor activity"/>
    <property type="evidence" value="ECO:0007669"/>
    <property type="project" value="TreeGrafter"/>
</dbReference>
<evidence type="ECO:0000259" key="5">
    <source>
        <dbReference type="PROSITE" id="PS50932"/>
    </source>
</evidence>
<dbReference type="Proteomes" id="UP000574690">
    <property type="component" value="Unassembled WGS sequence"/>
</dbReference>
<organism evidence="6 7">
    <name type="scientific">Glycomyces artemisiae</name>
    <dbReference type="NCBI Taxonomy" id="1076443"/>
    <lineage>
        <taxon>Bacteria</taxon>
        <taxon>Bacillati</taxon>
        <taxon>Actinomycetota</taxon>
        <taxon>Actinomycetes</taxon>
        <taxon>Glycomycetales</taxon>
        <taxon>Glycomycetaceae</taxon>
        <taxon>Glycomyces</taxon>
    </lineage>
</organism>
<dbReference type="GO" id="GO:0000976">
    <property type="term" value="F:transcription cis-regulatory region binding"/>
    <property type="evidence" value="ECO:0007669"/>
    <property type="project" value="TreeGrafter"/>
</dbReference>
<dbReference type="Gene3D" id="3.40.50.2300">
    <property type="match status" value="2"/>
</dbReference>
<accession>A0A850CB38</accession>
<evidence type="ECO:0000256" key="3">
    <source>
        <dbReference type="ARBA" id="ARBA00023163"/>
    </source>
</evidence>
<evidence type="ECO:0000256" key="2">
    <source>
        <dbReference type="ARBA" id="ARBA00023125"/>
    </source>
</evidence>
<gene>
    <name evidence="6" type="ORF">HOQ43_05955</name>
</gene>
<sequence>MSTDRPRRVNIVDVARHAGVSHQTVSRVINDSPLVAAATRRKVQAAIEELGFRPNRLARALAGGTAREVTVLTTDTSLYGASETLSGIEDAARAAGHTVSVSVMNPDQPYADGDVLARLPHLGSPAIVIAHDATTTRAMRALRAAQPTTTVATGGGDLADETEAADWLVALDDRAVAARATRHLLDLGHATVHYLAIPSKAPRRLGWEQALRDAGRPVPPPAACDWSTASAYHAAIGLLEDPDVTAILCGNDDLAVGAVRAAHIAGRAVPGDLSIVGFDDCPFAAFQVPALTTVGLDFRGLGRGAFELLRSKLDGAPRPRPTWRQPELIVRETSAPPRNRTE</sequence>
<dbReference type="Gene3D" id="1.10.260.40">
    <property type="entry name" value="lambda repressor-like DNA-binding domains"/>
    <property type="match status" value="1"/>
</dbReference>
<dbReference type="Pfam" id="PF00356">
    <property type="entry name" value="LacI"/>
    <property type="match status" value="1"/>
</dbReference>